<dbReference type="PANTHER" id="PTHR47890">
    <property type="entry name" value="LD24308P"/>
    <property type="match status" value="1"/>
</dbReference>
<keyword evidence="1" id="KW-0732">Signal</keyword>
<dbReference type="InterPro" id="IPR032062">
    <property type="entry name" value="DUF4803"/>
</dbReference>
<dbReference type="AlphaFoldDB" id="A0A835CRH8"/>
<dbReference type="PANTHER" id="PTHR47890:SF1">
    <property type="entry name" value="LD24308P"/>
    <property type="match status" value="1"/>
</dbReference>
<sequence>MKKCQLILIFLMSYNFLKMIECHHGRAIRGLKLARQINFNLTAVVTPEPITKSIIDDFRDQYKIGIINDSILRNDTRNLFKEILKNKSPDLMDLLDENFDRIDEFYIPFNELLKSRNEVNFSELGKFFNVVLSDGANGVKYALKQMEITVKKILDTINSIDESKKDSKSRFCGSEPVLRQENVFQFLKVIVNKTFSGHYLIISAAKFITRSGKAGYLSKMQEMVEVARREILSYTNLVRNAMEKTSRDMGSCNYDVDIKNKTYLELTGPSQGFIFESSEVDERYSCQSFNGQPDHCGPRDPLCFLHTCSADGGVLQNCETISTNTMAICLSGDPSKRYLSAESNSQIYGNQSAAKHCPLNYIKRQVTLYPFMDQVSHIQYNLPNKFCYCNCERKKWKKGDVRAISFDWASADIQSNRVVTNLRFREKNGMISLVPQTGVLLPGGLIDQKTLRWILPFTQEPIITEDKLSYYYPADKRNPLSGQTLHAGKNFMQITSGLSINLDDITVPSKHVITGVRLNKAQSPEDVNENVIELVVKSTEFDFKTGQLINLNETELSGTTFMTAEFAQTKRQKINLGETNTPISKPGENTVISEPYQQLEFRQTSKNDDLGQSFVPFIDIRGANTKVAMPLSTVSLFHRGCAESGGFIAFKYQSFDISEYFDNFIDLALFVDETSHSNFYHSLIE</sequence>
<keyword evidence="3" id="KW-1185">Reference proteome</keyword>
<feature type="chain" id="PRO_5032332554" evidence="1">
    <location>
        <begin position="23"/>
        <end position="685"/>
    </location>
</feature>
<proteinExistence type="predicted"/>
<protein>
    <submittedName>
        <fullName evidence="2">Uncharacterized protein</fullName>
    </submittedName>
</protein>
<organism evidence="2 3">
    <name type="scientific">Aphidius gifuensis</name>
    <name type="common">Parasitoid wasp</name>
    <dbReference type="NCBI Taxonomy" id="684658"/>
    <lineage>
        <taxon>Eukaryota</taxon>
        <taxon>Metazoa</taxon>
        <taxon>Ecdysozoa</taxon>
        <taxon>Arthropoda</taxon>
        <taxon>Hexapoda</taxon>
        <taxon>Insecta</taxon>
        <taxon>Pterygota</taxon>
        <taxon>Neoptera</taxon>
        <taxon>Endopterygota</taxon>
        <taxon>Hymenoptera</taxon>
        <taxon>Apocrita</taxon>
        <taxon>Ichneumonoidea</taxon>
        <taxon>Braconidae</taxon>
        <taxon>Aphidiinae</taxon>
        <taxon>Aphidius</taxon>
    </lineage>
</organism>
<dbReference type="Proteomes" id="UP000639338">
    <property type="component" value="Unassembled WGS sequence"/>
</dbReference>
<dbReference type="Pfam" id="PF16061">
    <property type="entry name" value="DUF4803"/>
    <property type="match status" value="1"/>
</dbReference>
<name>A0A835CRH8_APHGI</name>
<reference evidence="2 3" key="1">
    <citation type="submission" date="2020-08" db="EMBL/GenBank/DDBJ databases">
        <title>Aphidius gifuensis genome sequencing and assembly.</title>
        <authorList>
            <person name="Du Z."/>
        </authorList>
    </citation>
    <scope>NUCLEOTIDE SEQUENCE [LARGE SCALE GENOMIC DNA]</scope>
    <source>
        <strain evidence="2">YNYX2018</strain>
        <tissue evidence="2">Adults</tissue>
    </source>
</reference>
<gene>
    <name evidence="2" type="ORF">HCN44_000035</name>
</gene>
<feature type="signal peptide" evidence="1">
    <location>
        <begin position="1"/>
        <end position="22"/>
    </location>
</feature>
<dbReference type="OrthoDB" id="6366357at2759"/>
<evidence type="ECO:0000256" key="1">
    <source>
        <dbReference type="SAM" id="SignalP"/>
    </source>
</evidence>
<accession>A0A835CRH8</accession>
<comment type="caution">
    <text evidence="2">The sequence shown here is derived from an EMBL/GenBank/DDBJ whole genome shotgun (WGS) entry which is preliminary data.</text>
</comment>
<dbReference type="EMBL" id="JACMRX010000004">
    <property type="protein sequence ID" value="KAF7990230.1"/>
    <property type="molecule type" value="Genomic_DNA"/>
</dbReference>
<evidence type="ECO:0000313" key="2">
    <source>
        <dbReference type="EMBL" id="KAF7990230.1"/>
    </source>
</evidence>
<evidence type="ECO:0000313" key="3">
    <source>
        <dbReference type="Proteomes" id="UP000639338"/>
    </source>
</evidence>